<accession>A0A1J4K4E6</accession>
<gene>
    <name evidence="7" type="ORF">TRFO_05870</name>
</gene>
<dbReference type="GO" id="GO:0005524">
    <property type="term" value="F:ATP binding"/>
    <property type="evidence" value="ECO:0007669"/>
    <property type="project" value="InterPro"/>
</dbReference>
<dbReference type="EMBL" id="MLAK01000749">
    <property type="protein sequence ID" value="OHT05712.1"/>
    <property type="molecule type" value="Genomic_DNA"/>
</dbReference>
<dbReference type="GO" id="GO:0060294">
    <property type="term" value="P:cilium movement involved in cell motility"/>
    <property type="evidence" value="ECO:0007669"/>
    <property type="project" value="TreeGrafter"/>
</dbReference>
<dbReference type="GO" id="GO:0045505">
    <property type="term" value="F:dynein intermediate chain binding"/>
    <property type="evidence" value="ECO:0007669"/>
    <property type="project" value="InterPro"/>
</dbReference>
<dbReference type="InterPro" id="IPR035706">
    <property type="entry name" value="AAA_9"/>
</dbReference>
<dbReference type="Gene3D" id="3.40.50.300">
    <property type="entry name" value="P-loop containing nucleotide triphosphate hydrolases"/>
    <property type="match status" value="6"/>
</dbReference>
<dbReference type="GO" id="GO:0097729">
    <property type="term" value="C:9+2 motile cilium"/>
    <property type="evidence" value="ECO:0007669"/>
    <property type="project" value="TreeGrafter"/>
</dbReference>
<dbReference type="GO" id="GO:0008569">
    <property type="term" value="F:minus-end-directed microtubule motor activity"/>
    <property type="evidence" value="ECO:0007669"/>
    <property type="project" value="InterPro"/>
</dbReference>
<dbReference type="InterPro" id="IPR035699">
    <property type="entry name" value="AAA_6"/>
</dbReference>
<dbReference type="GO" id="GO:0051959">
    <property type="term" value="F:dynein light intermediate chain binding"/>
    <property type="evidence" value="ECO:0007669"/>
    <property type="project" value="InterPro"/>
</dbReference>
<feature type="domain" description="Dynein heavy chain linker" evidence="3">
    <location>
        <begin position="844"/>
        <end position="1251"/>
    </location>
</feature>
<dbReference type="GeneID" id="94827457"/>
<dbReference type="PANTHER" id="PTHR10676">
    <property type="entry name" value="DYNEIN HEAVY CHAIN FAMILY PROTEIN"/>
    <property type="match status" value="1"/>
</dbReference>
<dbReference type="Pfam" id="PF03028">
    <property type="entry name" value="Dynein_heavy"/>
    <property type="match status" value="1"/>
</dbReference>
<dbReference type="Pfam" id="PF18199">
    <property type="entry name" value="Dynein_C"/>
    <property type="match status" value="1"/>
</dbReference>
<dbReference type="InterPro" id="IPR026983">
    <property type="entry name" value="DHC"/>
</dbReference>
<dbReference type="PANTHER" id="PTHR10676:SF396">
    <property type="entry name" value="DYNEIN AXONEMAL HEAVY CHAIN 1"/>
    <property type="match status" value="1"/>
</dbReference>
<dbReference type="Gene3D" id="1.10.287.2620">
    <property type="match status" value="1"/>
</dbReference>
<dbReference type="Gene3D" id="1.10.8.720">
    <property type="entry name" value="Region D6 of dynein motor"/>
    <property type="match status" value="1"/>
</dbReference>
<organism evidence="7 8">
    <name type="scientific">Tritrichomonas foetus</name>
    <dbReference type="NCBI Taxonomy" id="1144522"/>
    <lineage>
        <taxon>Eukaryota</taxon>
        <taxon>Metamonada</taxon>
        <taxon>Parabasalia</taxon>
        <taxon>Tritrichomonadida</taxon>
        <taxon>Tritrichomonadidae</taxon>
        <taxon>Tritrichomonas</taxon>
    </lineage>
</organism>
<evidence type="ECO:0000259" key="6">
    <source>
        <dbReference type="Pfam" id="PF18199"/>
    </source>
</evidence>
<dbReference type="SUPFAM" id="SSF52540">
    <property type="entry name" value="P-loop containing nucleoside triphosphate hydrolases"/>
    <property type="match status" value="1"/>
</dbReference>
<evidence type="ECO:0000313" key="8">
    <source>
        <dbReference type="Proteomes" id="UP000179807"/>
    </source>
</evidence>
<dbReference type="Pfam" id="PF12774">
    <property type="entry name" value="AAA_6"/>
    <property type="match status" value="1"/>
</dbReference>
<dbReference type="Pfam" id="PF08393">
    <property type="entry name" value="DHC_N2"/>
    <property type="match status" value="1"/>
</dbReference>
<dbReference type="Gene3D" id="1.20.140.100">
    <property type="entry name" value="Dynein heavy chain, N-terminal domain 2"/>
    <property type="match status" value="1"/>
</dbReference>
<feature type="domain" description="Dynein heavy chain hydrolytic ATP-binding dynein motor region" evidence="4">
    <location>
        <begin position="1386"/>
        <end position="1726"/>
    </location>
</feature>
<dbReference type="Gene3D" id="1.20.58.1120">
    <property type="match status" value="1"/>
</dbReference>
<name>A0A1J4K4E6_9EUKA</name>
<feature type="domain" description="Dynein heavy chain ATP-binding dynein motor region" evidence="5">
    <location>
        <begin position="3031"/>
        <end position="3242"/>
    </location>
</feature>
<dbReference type="Pfam" id="PF12781">
    <property type="entry name" value="AAA_9"/>
    <property type="match status" value="1"/>
</dbReference>
<reference evidence="7" key="1">
    <citation type="submission" date="2016-10" db="EMBL/GenBank/DDBJ databases">
        <authorList>
            <person name="Benchimol M."/>
            <person name="Almeida L.G."/>
            <person name="Vasconcelos A.T."/>
            <person name="Perreira-Neves A."/>
            <person name="Rosa I.A."/>
            <person name="Tasca T."/>
            <person name="Bogo M.R."/>
            <person name="de Souza W."/>
        </authorList>
    </citation>
    <scope>NUCLEOTIDE SEQUENCE [LARGE SCALE GENOMIC DNA]</scope>
    <source>
        <strain evidence="7">K</strain>
    </source>
</reference>
<dbReference type="InterPro" id="IPR027417">
    <property type="entry name" value="P-loop_NTPase"/>
</dbReference>
<keyword evidence="1" id="KW-0175">Coiled coil</keyword>
<evidence type="ECO:0000259" key="4">
    <source>
        <dbReference type="Pfam" id="PF12774"/>
    </source>
</evidence>
<protein>
    <submittedName>
        <fullName evidence="7">Dynein heavy chain family protein</fullName>
    </submittedName>
</protein>
<feature type="coiled-coil region" evidence="1">
    <location>
        <begin position="2867"/>
        <end position="2929"/>
    </location>
</feature>
<evidence type="ECO:0000259" key="3">
    <source>
        <dbReference type="Pfam" id="PF08393"/>
    </source>
</evidence>
<dbReference type="Gene3D" id="1.20.920.20">
    <property type="match status" value="1"/>
</dbReference>
<dbReference type="Proteomes" id="UP000179807">
    <property type="component" value="Unassembled WGS sequence"/>
</dbReference>
<feature type="coiled-coil region" evidence="1">
    <location>
        <begin position="801"/>
        <end position="828"/>
    </location>
</feature>
<evidence type="ECO:0000256" key="1">
    <source>
        <dbReference type="SAM" id="Coils"/>
    </source>
</evidence>
<dbReference type="InterPro" id="IPR004273">
    <property type="entry name" value="Dynein_heavy_D6_P-loop"/>
</dbReference>
<dbReference type="InterPro" id="IPR042222">
    <property type="entry name" value="Dynein_2_N"/>
</dbReference>
<comment type="caution">
    <text evidence="7">The sequence shown here is derived from an EMBL/GenBank/DDBJ whole genome shotgun (WGS) entry which is preliminary data.</text>
</comment>
<dbReference type="GO" id="GO:0030286">
    <property type="term" value="C:dynein complex"/>
    <property type="evidence" value="ECO:0007669"/>
    <property type="project" value="InterPro"/>
</dbReference>
<dbReference type="FunFam" id="1.20.140.100:FF:000008">
    <property type="entry name" value="Dynein heavy chain domain 1"/>
    <property type="match status" value="1"/>
</dbReference>
<sequence length="4034" mass="461194">MFQKFIWKKPLFQNRRMTFPFKQDDSLAQYDDESMPKLKLRHSPYTNRYGFNEKALFSSKEIATHSDPFDICAPGVGTGDAMLQMQNPPLLAFRNKTSKTTSRPNLTSPTNKTRPIHQTAQTSLLANRRPLSALKNPEIHSLDVVRKQIEQEKMTINFQEDPVAYFSKRKDGRGHRFIYLVYKGDPKGPYFSPYELEKVPFAEIKGDYFTMSATGVTHVYQDGTTDTISLDLWAQEKSIFNSIRKLKTFSQFFYWKPFRIWKNFVMHQRYSELDNTVILHPFFKNKEFFSHALFMFNRQTTAKELLHKFLLAFQSQRKFRLEEFESTNKSNIEHLKIKWDKFVTKTQQEVLSLYTTISNPKLVQVHDSDFPDIKRRNPNLAQLMVLEKRKAAKRAAKTEAVNRQIIEIGGFIRMIDYMLLESLSEGCIEAWKIAESNVASEQASVFVVDVIYDNEGKVSFKPTLDVLIESVTTILHESLKTLNLLPRLLMQLPMKPFLRDNGLDYVRLFEQGPQFSQIVDKSILDGVREHIIEIINISYREAFEVSQSFSNFYSIFRMGETWSVQDYLITPDNQKFTGQLTDETPVGLEPDEFLLKPNEQPIIDFKRVQSDINQYREDKKRIENMRNGAVRGALFIDSRGLKGNLAPIPQRALTELEELLSKLASTKREKVKQALRYYSRKLKQDPQTLEDYVSFCEILERCQKTTQQIQNEIEFVDKLFKMFDMFGFPHEENSNHTLFQAFCADKRTALNTRKEHLGIFTEALKMSLGDVDNKINKFYEKATSIPTTLKDADVEQLLPAAKKLCVKIDDLKSKVEELQMQQKTINVALNDFKAYAEVKTAAAFSVQLYEAVGQWHELSRMMTKIPFKITDTEKFKKEVESLNEAAVKLQASAPNNYPILNELMSKIQEISPYVEQLEQLAHGKMQLRHWNMLFESCNHKDEYHEEITIEELLTLKILHAKDKIEEITATSQGESELEGEFVEIMNHWNKVQMPLAESQIKNEDTLLLGPTDPLLLEIQDTLATLSRMLALPYVQGIRENVSSLSSNLENLSLIIEAWQLFQSNWIILSALFNIDEAKNVLPHQANRFQTVQRKWSNIARHTLKDTRLFSVCAYPSLLESLKENNTTMEQILASLGKFLDTKRQAIPRLFFLGNEEVLTLSTTSNFALFTSILTKIFMHVARIDCHEHDGAEGEAAYASNNLQRLKIYGLVGEDGDSIQFQRHIQCGASMETWVNQLIDTMKTTVKDSIAASIPGCQSGSFIDWVMTTPTYIAFITLNVVFCNEMEECFATYESNPRAFQQYESILKRRIEDTSDSFLLPLSSRDEQKLNIILTQLLGFRDRFKNATEKIQNHSPYLEWLHSLRFRFLPNSASISVEFSDFKWDHGYEYWGKTPNLIHTPMIDAALSDCIYSFSQNQLPMLTSSAASAKQIMGATLACLFGTFAYIARPFPDMSEYFLSRILAGVVSTGALAIFSSIEQLSTQSLCYLFDNVNSIITSVAAGNPRITISSHLADLNKNTRILLTADSNFMSYESIPPQLKSFARPISLLVPNYSKIIEVHLTAIGFRETKTITPKFSAFIHAIQPSFHKMLPNLSLSSRILAICNKANEMVHKMRVTLTEDLAIALYAYESFATICDDARTELLQSILYNSFQIGNSVEYMMERMKAVKNESTEAQLRVAVEKEVSSLALDLPSSQYLANQVLTLYSTMLQYNCVIITGPPCSGKSIILDVLRRTFERSEIKEALPNQKPMNILSLFHMSDKWSKIYGSVFEDLDVGPMYSYGLIHSAIHHLLKNINKSHQILKFDGKLTRKFSTYLSEFFGSPTMKKNMLNSLDSFYASPNFHVIIETDSLESATPSLLAKSGIIVMKSLQSDIPYTQIRPSCELIHPSVPFARALKACFDCIDTTNSQVIKSIYCEVAPLIVNKVYTLKNDVCSSELPTRISNGHILLGEILPMYAGILAMRSIDYAGVNQSDEDQIRLCTILSFARMFYSVLKSSEVSSFNTWLCSQFHIDLPNDWVGFTVSTSFSEYFTRPMLMSMRFNKGELIPLSSSKLEKPPILRKTEESSKLPFYIDQISVIHPQILPALHMTKLLLMARQNILIHGPNDSGKSSFLPMIFAEMKNVEPIMIKSSKFLTGKAITDYLCTHTQIVSKSKNSSSSQKNFVLVFDGVESHHFEIMEFIRMLIMTHKIPKFSPNDQKVFEFAELYSFSVIVTARNFADLPSRFQSCFAPIGLTSITETTAQFIGSKILQHYGFKEALANRLMKAAIMVLSQYHHMSTIHDVSCICSTLCFIEDKESETVAVNGLLSELYFTSLHRYPTSEFSDKVAQILKDDFPNQANTIDMFLSFTDLQYPSFDFTNNTFIASYKHHPLKTLQEELKYYLTVYNTNSIEKISLRFTSVTTRQWALLYRSLTRPGSNAVLIGKESSGRYIMSRFAAHMIGSDFVLIESASPDEMISLNERETTIFGTLKEVIKNAIINQKKSVIYIRASHFNERDVRLVADFATKYSFISFFAENELEELYEKVLSVKPATSSQRQQARVLIMELLRSYIHAVINLGANCRYNVDYNRFDQILFDSDCPENFESVVSIALENPEIKVVVGQDESKVQSLMPKIADIARKYTRAFCPNKFYDFVDSFTHYGKADFKDIENKNKNILSALNFIKNLQEESTNVNKRLESLAPTLQRLQVDPESLQSSYNTRKEAIETRRSKLDQEHKLKAAEVEELDAAFAEHEKEREKLQPVCEQTLREVEKLTDNDIETIRITAADPQPCLRLLMEMFCIFLDLTPSYERSGQKLLMGPQFVPTLISKINSNSINEKLLEEVQPYFEKEEMSAQNLDGIAPALRSLYDWVDSLYKMARLNIDLAKEKSTIDEKHRQLNEYIEEMNLEISSIEQVEKTLESESKALIESNKSREAMEKEYQEVDQRKKSIDSIFQGIETLTKKWEEESNNFAQTSAKLIGNTILFAFYLVFCGSMSPEEKTSSLSDVVRMLKETGIGTSYNDPVQSITDRFIASKLGQNAQQDDLILNSHHASLCLRTPLIVDPDGIVYNLLTSSISLKKLITVSQSVSNLEQVIGNAISDGKTLVLTDCEYMHPLVSSVLDLIMTEPDQHMSLNIRIGSKLVTWDSKFKIVLFTRRYKLTELPMSLLSRVTIIDASHSSLKSTQAAFERAFIEYFDADLLPKLQEMKREEASHRVQIIKHEKDTLDILADIIATQASKEDYDYLSDENTVSDLIHSKEAFLKANSTPPDFSALRKEHRTMIEPFNKHIQLCQIFWKVMSRDLPIVNNSAHFSFTYYQKHITSVISNAGLHTGTLSAEQHSTLGQSITNATFQFIFQTLPIRDTIFFMFMSAFMIKESNKILSSADLQIVLEHIATEVDKSADLQAEDVAVGDNFEHLKFANIVYLFKYITQFVTEQFGEEYQTLLPFFQFDTVITNAASTPTIVMANDYVNPTALIQYFVSLRTRHENLNIVSLCEDMELIKSTKKMITTAMNRGTWVIVHYTHPSKAAASMLTDIYTLMSTTTVNTNFRLIVIAGTTRYLCRSFIIKAKRVDVETFPSIRHSMLSIFQHHSSSIRSTTNPRAMKKLAYASALLLSILNFRNFITPVGFISRVRLNDLSFKDFIEQLRIIIDAHPNDAPLKNLRTQIDQLICASVGEIHDRIIIAAHTAAMIKPDTLDDGFSITPRSTEKEMWTIPGEIPLANFTQIIQQIPIFTSTEVLHMSSQILLNWNLSIWCTKPFKLYAQKRKSIDFQSALMKLDNFLMLLPEKLEISNLDKLMNPLGIYLITETEKLNEILFFVKSELNRFTYEFMKRISSENGLEFASGHVPKEWAKRTNIWNFTSVNSFASHIIERHAQLMRCLQEGSPVVFDMRLLEYPNLLLQSFILSCALDEGQPVDTLSYQFTIIEGTPNIEAKTLFLTRLFLANGEFKDGNLVINAPQDTPPFKQISALVAKVVRSSSKQAKCYSVPMFKDAILSSMAERIDNSICRIENGESKNFVWNVNLPTEVPEIDLQQYGTTIFCRMPEQFI</sequence>
<dbReference type="VEuPathDB" id="TrichDB:TRFO_05870"/>
<evidence type="ECO:0000259" key="2">
    <source>
        <dbReference type="Pfam" id="PF03028"/>
    </source>
</evidence>
<feature type="domain" description="Dynein heavy chain C-terminal" evidence="6">
    <location>
        <begin position="3761"/>
        <end position="4027"/>
    </location>
</feature>
<dbReference type="InterPro" id="IPR042228">
    <property type="entry name" value="Dynein_linker_3"/>
</dbReference>
<dbReference type="OrthoDB" id="10521832at2759"/>
<dbReference type="InterPro" id="IPR013602">
    <property type="entry name" value="Dynein_heavy_linker"/>
</dbReference>
<evidence type="ECO:0000313" key="7">
    <source>
        <dbReference type="EMBL" id="OHT05712.1"/>
    </source>
</evidence>
<feature type="domain" description="Dynein heavy chain region D6 P-loop" evidence="2">
    <location>
        <begin position="3442"/>
        <end position="3541"/>
    </location>
</feature>
<dbReference type="Gene3D" id="3.20.180.20">
    <property type="entry name" value="Dynein heavy chain, N-terminal domain 2"/>
    <property type="match status" value="1"/>
</dbReference>
<dbReference type="FunFam" id="1.20.920.20:FF:000011">
    <property type="entry name" value="Dynein heavy chain domain 1"/>
    <property type="match status" value="1"/>
</dbReference>
<keyword evidence="8" id="KW-1185">Reference proteome</keyword>
<dbReference type="InterPro" id="IPR041228">
    <property type="entry name" value="Dynein_C"/>
</dbReference>
<dbReference type="FunFam" id="3.20.180.20:FF:000006">
    <property type="entry name" value="Dynein heavy chain family protein"/>
    <property type="match status" value="1"/>
</dbReference>
<dbReference type="InterPro" id="IPR042219">
    <property type="entry name" value="AAA_lid_11_sf"/>
</dbReference>
<evidence type="ECO:0000259" key="5">
    <source>
        <dbReference type="Pfam" id="PF12781"/>
    </source>
</evidence>
<dbReference type="RefSeq" id="XP_068358848.1">
    <property type="nucleotide sequence ID" value="XM_068492753.1"/>
</dbReference>
<proteinExistence type="predicted"/>